<protein>
    <submittedName>
        <fullName evidence="1">Uncharacterized protein</fullName>
    </submittedName>
</protein>
<organism evidence="1 2">
    <name type="scientific">Brachionus plicatilis</name>
    <name type="common">Marine rotifer</name>
    <name type="synonym">Brachionus muelleri</name>
    <dbReference type="NCBI Taxonomy" id="10195"/>
    <lineage>
        <taxon>Eukaryota</taxon>
        <taxon>Metazoa</taxon>
        <taxon>Spiralia</taxon>
        <taxon>Gnathifera</taxon>
        <taxon>Rotifera</taxon>
        <taxon>Eurotatoria</taxon>
        <taxon>Monogononta</taxon>
        <taxon>Pseudotrocha</taxon>
        <taxon>Ploima</taxon>
        <taxon>Brachionidae</taxon>
        <taxon>Brachionus</taxon>
    </lineage>
</organism>
<reference evidence="1 2" key="1">
    <citation type="journal article" date="2018" name="Sci. Rep.">
        <title>Genomic signatures of local adaptation to the degree of environmental predictability in rotifers.</title>
        <authorList>
            <person name="Franch-Gras L."/>
            <person name="Hahn C."/>
            <person name="Garcia-Roger E.M."/>
            <person name="Carmona M.J."/>
            <person name="Serra M."/>
            <person name="Gomez A."/>
        </authorList>
    </citation>
    <scope>NUCLEOTIDE SEQUENCE [LARGE SCALE GENOMIC DNA]</scope>
    <source>
        <strain evidence="1">HYR1</strain>
    </source>
</reference>
<dbReference type="EMBL" id="REGN01003178">
    <property type="protein sequence ID" value="RNA24041.1"/>
    <property type="molecule type" value="Genomic_DNA"/>
</dbReference>
<dbReference type="AlphaFoldDB" id="A0A3M7RKI1"/>
<proteinExistence type="predicted"/>
<sequence length="131" mass="15888">MNLVSIATLSATLFYYYVCASFNTYRYYFFPDIYISFLEKKNPRSTNRYRFLAFRVYSINLNISNLKNGYCIRYWIWFRQVLFFVSTIALDPYFFDKYPEVSYNSAIFIEVFNHDSTMLITNMNFVLVKNR</sequence>
<evidence type="ECO:0000313" key="1">
    <source>
        <dbReference type="EMBL" id="RNA24041.1"/>
    </source>
</evidence>
<evidence type="ECO:0000313" key="2">
    <source>
        <dbReference type="Proteomes" id="UP000276133"/>
    </source>
</evidence>
<dbReference type="Proteomes" id="UP000276133">
    <property type="component" value="Unassembled WGS sequence"/>
</dbReference>
<keyword evidence="2" id="KW-1185">Reference proteome</keyword>
<accession>A0A3M7RKI1</accession>
<comment type="caution">
    <text evidence="1">The sequence shown here is derived from an EMBL/GenBank/DDBJ whole genome shotgun (WGS) entry which is preliminary data.</text>
</comment>
<name>A0A3M7RKI1_BRAPC</name>
<gene>
    <name evidence="1" type="ORF">BpHYR1_038742</name>
</gene>